<comment type="caution">
    <text evidence="4">The sequence shown here is derived from an EMBL/GenBank/DDBJ whole genome shotgun (WGS) entry which is preliminary data.</text>
</comment>
<organism evidence="4 5">
    <name type="scientific">Brevibacillus invocatus</name>
    <dbReference type="NCBI Taxonomy" id="173959"/>
    <lineage>
        <taxon>Bacteria</taxon>
        <taxon>Bacillati</taxon>
        <taxon>Bacillota</taxon>
        <taxon>Bacilli</taxon>
        <taxon>Bacillales</taxon>
        <taxon>Paenibacillaceae</taxon>
        <taxon>Brevibacillus</taxon>
    </lineage>
</organism>
<dbReference type="PANTHER" id="PTHR42709:SF9">
    <property type="entry name" value="ALKALINE PHOSPHATASE LIKE PROTEIN"/>
    <property type="match status" value="1"/>
</dbReference>
<evidence type="ECO:0000256" key="1">
    <source>
        <dbReference type="ARBA" id="ARBA00010792"/>
    </source>
</evidence>
<dbReference type="OrthoDB" id="9782291at2"/>
<feature type="transmembrane region" description="Helical" evidence="2">
    <location>
        <begin position="98"/>
        <end position="118"/>
    </location>
</feature>
<feature type="transmembrane region" description="Helical" evidence="2">
    <location>
        <begin position="6"/>
        <end position="26"/>
    </location>
</feature>
<feature type="transmembrane region" description="Helical" evidence="2">
    <location>
        <begin position="162"/>
        <end position="181"/>
    </location>
</feature>
<dbReference type="AlphaFoldDB" id="A0A3M8C6H8"/>
<feature type="transmembrane region" description="Helical" evidence="2">
    <location>
        <begin position="130"/>
        <end position="150"/>
    </location>
</feature>
<proteinExistence type="inferred from homology"/>
<dbReference type="GO" id="GO:0005886">
    <property type="term" value="C:plasma membrane"/>
    <property type="evidence" value="ECO:0007669"/>
    <property type="project" value="TreeGrafter"/>
</dbReference>
<evidence type="ECO:0000256" key="2">
    <source>
        <dbReference type="SAM" id="Phobius"/>
    </source>
</evidence>
<evidence type="ECO:0000259" key="3">
    <source>
        <dbReference type="Pfam" id="PF09335"/>
    </source>
</evidence>
<keyword evidence="2" id="KW-0472">Membrane</keyword>
<name>A0A3M8C6H8_9BACL</name>
<dbReference type="Pfam" id="PF09335">
    <property type="entry name" value="VTT_dom"/>
    <property type="match status" value="1"/>
</dbReference>
<reference evidence="4 5" key="1">
    <citation type="submission" date="2018-10" db="EMBL/GenBank/DDBJ databases">
        <title>Phylogenomics of Brevibacillus.</title>
        <authorList>
            <person name="Dunlap C."/>
        </authorList>
    </citation>
    <scope>NUCLEOTIDE SEQUENCE [LARGE SCALE GENOMIC DNA]</scope>
    <source>
        <strain evidence="4 5">JCM 12215</strain>
    </source>
</reference>
<dbReference type="InterPro" id="IPR051311">
    <property type="entry name" value="DedA_domain"/>
</dbReference>
<keyword evidence="2" id="KW-0812">Transmembrane</keyword>
<sequence>MKYGYLGIFFSLALGVVGLPIPDEVLMTYAGFSVARGVLLMPFALLSAFLGATVGITVSYAIGLRWGLPFLLRVGPYLHITPDRIAATQNMFTRYGTYLLLFSYFLPGIRHLTAYLAGMAAMEVRKFIGFAYAGAFIWSMTFLQLGLALGKEWYRVIVYARHYGVWLLVIVILVLMGVYVWRKSQISRH</sequence>
<gene>
    <name evidence="4" type="ORF">EDM52_16025</name>
</gene>
<protein>
    <submittedName>
        <fullName evidence="4">DedA family protein</fullName>
    </submittedName>
</protein>
<dbReference type="InterPro" id="IPR032816">
    <property type="entry name" value="VTT_dom"/>
</dbReference>
<feature type="domain" description="VTT" evidence="3">
    <location>
        <begin position="21"/>
        <end position="146"/>
    </location>
</feature>
<keyword evidence="5" id="KW-1185">Reference proteome</keyword>
<comment type="similarity">
    <text evidence="1">Belongs to the DedA family.</text>
</comment>
<dbReference type="PANTHER" id="PTHR42709">
    <property type="entry name" value="ALKALINE PHOSPHATASE LIKE PROTEIN"/>
    <property type="match status" value="1"/>
</dbReference>
<evidence type="ECO:0000313" key="4">
    <source>
        <dbReference type="EMBL" id="RNB71259.1"/>
    </source>
</evidence>
<keyword evidence="2" id="KW-1133">Transmembrane helix</keyword>
<feature type="transmembrane region" description="Helical" evidence="2">
    <location>
        <begin position="38"/>
        <end position="62"/>
    </location>
</feature>
<dbReference type="EMBL" id="RHHR01000029">
    <property type="protein sequence ID" value="RNB71259.1"/>
    <property type="molecule type" value="Genomic_DNA"/>
</dbReference>
<evidence type="ECO:0000313" key="5">
    <source>
        <dbReference type="Proteomes" id="UP000282028"/>
    </source>
</evidence>
<accession>A0A3M8C6H8</accession>
<dbReference type="Proteomes" id="UP000282028">
    <property type="component" value="Unassembled WGS sequence"/>
</dbReference>